<accession>A0A0P7C718</accession>
<dbReference type="PROSITE" id="PS51549">
    <property type="entry name" value="DM13"/>
    <property type="match status" value="1"/>
</dbReference>
<feature type="domain" description="DM13" evidence="1">
    <location>
        <begin position="1"/>
        <end position="94"/>
    </location>
</feature>
<sequence>MNGAHPTSGKAKVILEEDNSLSLVFLDFKTDSGPDLRVYMAEDNRATGFTEISKEVKNGSVKYKLSDETDAEKMDHVLIWCKAFSVNFGSAVLQKVEE</sequence>
<organism evidence="2 3">
    <name type="scientific">Jiulongibacter sediminis</name>
    <dbReference type="NCBI Taxonomy" id="1605367"/>
    <lineage>
        <taxon>Bacteria</taxon>
        <taxon>Pseudomonadati</taxon>
        <taxon>Bacteroidota</taxon>
        <taxon>Cytophagia</taxon>
        <taxon>Cytophagales</taxon>
        <taxon>Leadbetterellaceae</taxon>
        <taxon>Jiulongibacter</taxon>
    </lineage>
</organism>
<keyword evidence="3" id="KW-1185">Reference proteome</keyword>
<gene>
    <name evidence="2" type="ORF">AFM12_12580</name>
</gene>
<reference evidence="2 3" key="1">
    <citation type="submission" date="2015-07" db="EMBL/GenBank/DDBJ databases">
        <title>The draft genome sequence of Leadbetterella sp. JN14-9.</title>
        <authorList>
            <person name="Liu Y."/>
            <person name="Du J."/>
            <person name="Shao Z."/>
        </authorList>
    </citation>
    <scope>NUCLEOTIDE SEQUENCE [LARGE SCALE GENOMIC DNA]</scope>
    <source>
        <strain evidence="2 3">JN14-9</strain>
    </source>
</reference>
<dbReference type="InterPro" id="IPR019545">
    <property type="entry name" value="DM13_domain"/>
</dbReference>
<dbReference type="Pfam" id="PF10517">
    <property type="entry name" value="DM13"/>
    <property type="match status" value="1"/>
</dbReference>
<evidence type="ECO:0000313" key="2">
    <source>
        <dbReference type="EMBL" id="KPM48166.1"/>
    </source>
</evidence>
<dbReference type="AlphaFoldDB" id="A0A0P7C718"/>
<dbReference type="EMBL" id="LGTQ01000009">
    <property type="protein sequence ID" value="KPM48166.1"/>
    <property type="molecule type" value="Genomic_DNA"/>
</dbReference>
<evidence type="ECO:0000313" key="3">
    <source>
        <dbReference type="Proteomes" id="UP000050454"/>
    </source>
</evidence>
<dbReference type="Proteomes" id="UP000050454">
    <property type="component" value="Unassembled WGS sequence"/>
</dbReference>
<evidence type="ECO:0000259" key="1">
    <source>
        <dbReference type="PROSITE" id="PS51549"/>
    </source>
</evidence>
<proteinExistence type="predicted"/>
<comment type="caution">
    <text evidence="2">The sequence shown here is derived from an EMBL/GenBank/DDBJ whole genome shotgun (WGS) entry which is preliminary data.</text>
</comment>
<name>A0A0P7C718_9BACT</name>
<protein>
    <recommendedName>
        <fullName evidence="1">DM13 domain-containing protein</fullName>
    </recommendedName>
</protein>